<dbReference type="Gene3D" id="1.20.120.980">
    <property type="entry name" value="Serine carboxypeptidase S28, SKS domain"/>
    <property type="match status" value="1"/>
</dbReference>
<keyword evidence="8" id="KW-1185">Reference proteome</keyword>
<evidence type="ECO:0000256" key="2">
    <source>
        <dbReference type="ARBA" id="ARBA00022670"/>
    </source>
</evidence>
<keyword evidence="4" id="KW-0378">Hydrolase</keyword>
<name>A0A178ZXM3_9EURO</name>
<dbReference type="GO" id="GO:0006508">
    <property type="term" value="P:proteolysis"/>
    <property type="evidence" value="ECO:0007669"/>
    <property type="project" value="UniProtKB-KW"/>
</dbReference>
<evidence type="ECO:0000256" key="5">
    <source>
        <dbReference type="ARBA" id="ARBA00023180"/>
    </source>
</evidence>
<feature type="chain" id="PRO_5008098810" evidence="6">
    <location>
        <begin position="19"/>
        <end position="505"/>
    </location>
</feature>
<dbReference type="PANTHER" id="PTHR11010">
    <property type="entry name" value="PROTEASE S28 PRO-X CARBOXYPEPTIDASE-RELATED"/>
    <property type="match status" value="1"/>
</dbReference>
<sequence>MFPSKLLLAAAFAASSHAVPVEDTHTLTRRANVPNQPPAIPPNEGDCNFQFFTQKIDHFGQHNGTFQQKYNLVTDFFKPGGPIFFYQGEEQTYLDCVDTSIGYSWAQETNGIAVVLEHRYFGQSSPFNATDPSTQQREFQYLSLDNVIADATSFLSYLKMNVTGAEDSKVIVYSGSYGGFLSTVFRQNRPDDFFGAIASAPPSHGMGNDTKTPGWYNWNIWLNNVYYDQSAEGASKLKNAIRTLEQRWTSGTNLSSLKNELGLCYKPNIDEFGAFNNLIQNVMSNNAEFNYATVRDGRSAIAWPLEKVINITLTQDDPIQIINETLWIWFGPSPGTNLDLPCLDYRNTNSLYASVPLIQQEVFLYCACKYVPVYGVGDVPSGTIFVQSSGGANETSICDQSYNISTPSASKLMEQYKYSPQHLLNSTRIIWSLAQYDPTSGVSPNQPGINAPAMSVDRNVSRILYTSNMAHREDLFAPDPSDKDTVVQTRKIELESIKAWLGWYE</sequence>
<dbReference type="STRING" id="1367422.A0A178ZXM3"/>
<dbReference type="Pfam" id="PF05577">
    <property type="entry name" value="Peptidase_S28"/>
    <property type="match status" value="1"/>
</dbReference>
<evidence type="ECO:0000256" key="1">
    <source>
        <dbReference type="ARBA" id="ARBA00011079"/>
    </source>
</evidence>
<keyword evidence="3 6" id="KW-0732">Signal</keyword>
<gene>
    <name evidence="7" type="ORF">AYL99_00005</name>
</gene>
<dbReference type="SUPFAM" id="SSF53474">
    <property type="entry name" value="alpha/beta-Hydrolases"/>
    <property type="match status" value="1"/>
</dbReference>
<accession>A0A178ZXM3</accession>
<evidence type="ECO:0000313" key="7">
    <source>
        <dbReference type="EMBL" id="OAP64033.1"/>
    </source>
</evidence>
<dbReference type="AlphaFoldDB" id="A0A178ZXM3"/>
<protein>
    <submittedName>
        <fullName evidence="7">Uncharacterized protein</fullName>
    </submittedName>
</protein>
<dbReference type="InterPro" id="IPR008758">
    <property type="entry name" value="Peptidase_S28"/>
</dbReference>
<comment type="caution">
    <text evidence="7">The sequence shown here is derived from an EMBL/GenBank/DDBJ whole genome shotgun (WGS) entry which is preliminary data.</text>
</comment>
<dbReference type="GO" id="GO:0070008">
    <property type="term" value="F:serine-type exopeptidase activity"/>
    <property type="evidence" value="ECO:0007669"/>
    <property type="project" value="InterPro"/>
</dbReference>
<keyword evidence="5" id="KW-0325">Glycoprotein</keyword>
<reference evidence="7 8" key="1">
    <citation type="submission" date="2016-04" db="EMBL/GenBank/DDBJ databases">
        <title>Draft genome of Fonsecaea erecta CBS 125763.</title>
        <authorList>
            <person name="Weiss V.A."/>
            <person name="Vicente V.A."/>
            <person name="Raittz R.T."/>
            <person name="Moreno L.F."/>
            <person name="De Souza E.M."/>
            <person name="Pedrosa F.O."/>
            <person name="Steffens M.B."/>
            <person name="Faoro H."/>
            <person name="Tadra-Sfeir M.Z."/>
            <person name="Najafzadeh M.J."/>
            <person name="Felipe M.S."/>
            <person name="Teixeira M."/>
            <person name="Sun J."/>
            <person name="Xi L."/>
            <person name="Gomes R."/>
            <person name="De Azevedo C.M."/>
            <person name="Salgado C.G."/>
            <person name="Da Silva M.B."/>
            <person name="Nascimento M.F."/>
            <person name="Queiroz-Telles F."/>
            <person name="Attili D.S."/>
            <person name="Gorbushina A."/>
        </authorList>
    </citation>
    <scope>NUCLEOTIDE SEQUENCE [LARGE SCALE GENOMIC DNA]</scope>
    <source>
        <strain evidence="7 8">CBS 125763</strain>
    </source>
</reference>
<dbReference type="EMBL" id="LVYI01000001">
    <property type="protein sequence ID" value="OAP64033.1"/>
    <property type="molecule type" value="Genomic_DNA"/>
</dbReference>
<dbReference type="GeneID" id="30004175"/>
<dbReference type="InterPro" id="IPR042269">
    <property type="entry name" value="Ser_carbopepase_S28_SKS"/>
</dbReference>
<keyword evidence="2" id="KW-0645">Protease</keyword>
<dbReference type="PANTHER" id="PTHR11010:SF38">
    <property type="entry name" value="LYSOSOMAL PRO-X CARBOXYPEPTIDASE"/>
    <property type="match status" value="1"/>
</dbReference>
<dbReference type="Gene3D" id="3.40.50.1820">
    <property type="entry name" value="alpha/beta hydrolase"/>
    <property type="match status" value="1"/>
</dbReference>
<dbReference type="InterPro" id="IPR029058">
    <property type="entry name" value="AB_hydrolase_fold"/>
</dbReference>
<proteinExistence type="inferred from homology"/>
<feature type="signal peptide" evidence="6">
    <location>
        <begin position="1"/>
        <end position="18"/>
    </location>
</feature>
<dbReference type="GO" id="GO:0008239">
    <property type="term" value="F:dipeptidyl-peptidase activity"/>
    <property type="evidence" value="ECO:0007669"/>
    <property type="project" value="TreeGrafter"/>
</dbReference>
<evidence type="ECO:0000256" key="3">
    <source>
        <dbReference type="ARBA" id="ARBA00022729"/>
    </source>
</evidence>
<evidence type="ECO:0000256" key="4">
    <source>
        <dbReference type="ARBA" id="ARBA00022801"/>
    </source>
</evidence>
<comment type="similarity">
    <text evidence="1">Belongs to the peptidase S28 family.</text>
</comment>
<dbReference type="RefSeq" id="XP_018697400.1">
    <property type="nucleotide sequence ID" value="XM_018831521.1"/>
</dbReference>
<dbReference type="OrthoDB" id="1735038at2759"/>
<evidence type="ECO:0000256" key="6">
    <source>
        <dbReference type="SAM" id="SignalP"/>
    </source>
</evidence>
<dbReference type="Proteomes" id="UP000078343">
    <property type="component" value="Unassembled WGS sequence"/>
</dbReference>
<evidence type="ECO:0000313" key="8">
    <source>
        <dbReference type="Proteomes" id="UP000078343"/>
    </source>
</evidence>
<organism evidence="7 8">
    <name type="scientific">Fonsecaea erecta</name>
    <dbReference type="NCBI Taxonomy" id="1367422"/>
    <lineage>
        <taxon>Eukaryota</taxon>
        <taxon>Fungi</taxon>
        <taxon>Dikarya</taxon>
        <taxon>Ascomycota</taxon>
        <taxon>Pezizomycotina</taxon>
        <taxon>Eurotiomycetes</taxon>
        <taxon>Chaetothyriomycetidae</taxon>
        <taxon>Chaetothyriales</taxon>
        <taxon>Herpotrichiellaceae</taxon>
        <taxon>Fonsecaea</taxon>
    </lineage>
</organism>